<accession>A0A699L2B5</accession>
<gene>
    <name evidence="1" type="ORF">Tci_688457</name>
</gene>
<sequence length="86" mass="8546">MGDRFAFLGGNNFSGIKKYRGSNSSDGGNTEDEVKITGGVIGLGGGIGGNNFSGIKKYRGSNSSDGGNTEDEVKITGGVIGLGGGI</sequence>
<dbReference type="EMBL" id="BKCJ010566111">
    <property type="protein sequence ID" value="GFB16486.1"/>
    <property type="molecule type" value="Genomic_DNA"/>
</dbReference>
<comment type="caution">
    <text evidence="1">The sequence shown here is derived from an EMBL/GenBank/DDBJ whole genome shotgun (WGS) entry which is preliminary data.</text>
</comment>
<feature type="non-terminal residue" evidence="1">
    <location>
        <position position="86"/>
    </location>
</feature>
<name>A0A699L2B5_TANCI</name>
<organism evidence="1">
    <name type="scientific">Tanacetum cinerariifolium</name>
    <name type="common">Dalmatian daisy</name>
    <name type="synonym">Chrysanthemum cinerariifolium</name>
    <dbReference type="NCBI Taxonomy" id="118510"/>
    <lineage>
        <taxon>Eukaryota</taxon>
        <taxon>Viridiplantae</taxon>
        <taxon>Streptophyta</taxon>
        <taxon>Embryophyta</taxon>
        <taxon>Tracheophyta</taxon>
        <taxon>Spermatophyta</taxon>
        <taxon>Magnoliopsida</taxon>
        <taxon>eudicotyledons</taxon>
        <taxon>Gunneridae</taxon>
        <taxon>Pentapetalae</taxon>
        <taxon>asterids</taxon>
        <taxon>campanulids</taxon>
        <taxon>Asterales</taxon>
        <taxon>Asteraceae</taxon>
        <taxon>Asteroideae</taxon>
        <taxon>Anthemideae</taxon>
        <taxon>Anthemidinae</taxon>
        <taxon>Tanacetum</taxon>
    </lineage>
</organism>
<dbReference type="AlphaFoldDB" id="A0A699L2B5"/>
<evidence type="ECO:0000313" key="1">
    <source>
        <dbReference type="EMBL" id="GFB16486.1"/>
    </source>
</evidence>
<reference evidence="1" key="1">
    <citation type="journal article" date="2019" name="Sci. Rep.">
        <title>Draft genome of Tanacetum cinerariifolium, the natural source of mosquito coil.</title>
        <authorList>
            <person name="Yamashiro T."/>
            <person name="Shiraishi A."/>
            <person name="Satake H."/>
            <person name="Nakayama K."/>
        </authorList>
    </citation>
    <scope>NUCLEOTIDE SEQUENCE</scope>
</reference>
<proteinExistence type="predicted"/>
<protein>
    <submittedName>
        <fullName evidence="1">Uncharacterized protein</fullName>
    </submittedName>
</protein>